<dbReference type="GO" id="GO:0016874">
    <property type="term" value="F:ligase activity"/>
    <property type="evidence" value="ECO:0007669"/>
    <property type="project" value="UniProtKB-KW"/>
</dbReference>
<reference evidence="7 8" key="1">
    <citation type="journal article" date="2014" name="Genome Biol. Evol.">
        <title>Comparative genomics and transcriptomics analyses reveal divergent lifestyle features of nematode endoparasitic fungus Hirsutella minnesotensis.</title>
        <authorList>
            <person name="Lai Y."/>
            <person name="Liu K."/>
            <person name="Zhang X."/>
            <person name="Zhang X."/>
            <person name="Li K."/>
            <person name="Wang N."/>
            <person name="Shu C."/>
            <person name="Wu Y."/>
            <person name="Wang C."/>
            <person name="Bushley K.E."/>
            <person name="Xiang M."/>
            <person name="Liu X."/>
        </authorList>
    </citation>
    <scope>NUCLEOTIDE SEQUENCE [LARGE SCALE GENOMIC DNA]</scope>
    <source>
        <strain evidence="7 8">3608</strain>
    </source>
</reference>
<comment type="similarity">
    <text evidence="4">Belongs to the NRP synthetase family.</text>
</comment>
<dbReference type="PANTHER" id="PTHR45527:SF3">
    <property type="entry name" value="SIDEROPHORE SYNTHETASE (EUROFUNG)"/>
    <property type="match status" value="1"/>
</dbReference>
<dbReference type="Proteomes" id="UP000054481">
    <property type="component" value="Unassembled WGS sequence"/>
</dbReference>
<dbReference type="InterPro" id="IPR009081">
    <property type="entry name" value="PP-bd_ACP"/>
</dbReference>
<dbReference type="Gene3D" id="1.10.1200.10">
    <property type="entry name" value="ACP-like"/>
    <property type="match status" value="1"/>
</dbReference>
<evidence type="ECO:0000256" key="1">
    <source>
        <dbReference type="ARBA" id="ARBA00022450"/>
    </source>
</evidence>
<feature type="region of interest" description="Disordered" evidence="5">
    <location>
        <begin position="723"/>
        <end position="742"/>
    </location>
</feature>
<dbReference type="AlphaFoldDB" id="A0A0F7ZF51"/>
<dbReference type="InterPro" id="IPR036736">
    <property type="entry name" value="ACP-like_sf"/>
</dbReference>
<keyword evidence="3" id="KW-0436">Ligase</keyword>
<dbReference type="Gene3D" id="3.30.300.30">
    <property type="match status" value="1"/>
</dbReference>
<dbReference type="GO" id="GO:0044550">
    <property type="term" value="P:secondary metabolite biosynthetic process"/>
    <property type="evidence" value="ECO:0007669"/>
    <property type="project" value="TreeGrafter"/>
</dbReference>
<keyword evidence="2" id="KW-0597">Phosphoprotein</keyword>
<dbReference type="Pfam" id="PF00550">
    <property type="entry name" value="PP-binding"/>
    <property type="match status" value="1"/>
</dbReference>
<sequence>MADMEQAESELLVDPGFFTALPSRLPGRIEHVEILPKKMRATNELSCYRYAAVVHIKAQGRQRQRQQYIHDIGREEWIDFMGRGLDRQSLSQLLQRPSTSSVVAISNIPHSKTVFERSILGSLDNRADGAQSHSKWLASVRQNAEHCPSLSATDLVELAQQAGCRVEISWARQYSQRGGLDAVFHRRQPTNGESRVMFRFPADHQGRPHHSLSSQPLRQQTRKRLREELTEKLQAQLPSYMVPQVITMLDKMPVTDNGKIDRRALADRVETRTGGRGPVRQPTSEAERQMQKIWGQVLNVEPSTIGLDDSFFKLGGDSITAMKLVGEARKGGIQLSVADIFQRNTLAELAHQQNLNIVVQIDQESEGAALVDSVTKTALLEQVDSSVVGIHSGEIADILPLTNAQEKIVVDGITVGQSANYFYVDAGANVDLSLLNRGCALTLERFPILRACFLCLQGRFWQIVLHRLHQPLRVYDVCEDLDESFRNFCFRDLQELSPTQPPFAFVLLRHTVQGIRLILRMSHAQYDGICAPIIFQSLIDGGNKGAFSVTPSFSTFLSYASRRRPRSVAYWSELLQGSRLTTIRPKLHAPDNLQKAGPKPIRTQAEADLPRLPGNITAATFVSTAWAILLSRISGENDVVYGHVVAGRNSAIQGMEEIVGPCLNIVPVRVILSSSQTPVELMLSVQKQFLGTGEADSLGFKDIVEHCTDWPAGSSFDTTIQHQNVDEHPEIQTSEGRRQMHS</sequence>
<evidence type="ECO:0000256" key="2">
    <source>
        <dbReference type="ARBA" id="ARBA00022553"/>
    </source>
</evidence>
<dbReference type="PROSITE" id="PS00012">
    <property type="entry name" value="PHOSPHOPANTETHEINE"/>
    <property type="match status" value="1"/>
</dbReference>
<evidence type="ECO:0000256" key="5">
    <source>
        <dbReference type="SAM" id="MobiDB-lite"/>
    </source>
</evidence>
<dbReference type="PROSITE" id="PS50075">
    <property type="entry name" value="CARRIER"/>
    <property type="match status" value="1"/>
</dbReference>
<dbReference type="InterPro" id="IPR006162">
    <property type="entry name" value="Ppantetheine_attach_site"/>
</dbReference>
<organism evidence="7 8">
    <name type="scientific">Hirsutella minnesotensis 3608</name>
    <dbReference type="NCBI Taxonomy" id="1043627"/>
    <lineage>
        <taxon>Eukaryota</taxon>
        <taxon>Fungi</taxon>
        <taxon>Dikarya</taxon>
        <taxon>Ascomycota</taxon>
        <taxon>Pezizomycotina</taxon>
        <taxon>Sordariomycetes</taxon>
        <taxon>Hypocreomycetidae</taxon>
        <taxon>Hypocreales</taxon>
        <taxon>Ophiocordycipitaceae</taxon>
        <taxon>Hirsutella</taxon>
    </lineage>
</organism>
<dbReference type="InterPro" id="IPR001242">
    <property type="entry name" value="Condensation_dom"/>
</dbReference>
<keyword evidence="8" id="KW-1185">Reference proteome</keyword>
<dbReference type="SUPFAM" id="SSF52777">
    <property type="entry name" value="CoA-dependent acyltransferases"/>
    <property type="match status" value="2"/>
</dbReference>
<dbReference type="InterPro" id="IPR045851">
    <property type="entry name" value="AMP-bd_C_sf"/>
</dbReference>
<evidence type="ECO:0000259" key="6">
    <source>
        <dbReference type="PROSITE" id="PS50075"/>
    </source>
</evidence>
<dbReference type="CDD" id="cd19542">
    <property type="entry name" value="CT_NRPS-like"/>
    <property type="match status" value="1"/>
</dbReference>
<dbReference type="GO" id="GO:0031177">
    <property type="term" value="F:phosphopantetheine binding"/>
    <property type="evidence" value="ECO:0007669"/>
    <property type="project" value="TreeGrafter"/>
</dbReference>
<feature type="domain" description="Carrier" evidence="6">
    <location>
        <begin position="281"/>
        <end position="357"/>
    </location>
</feature>
<dbReference type="EMBL" id="KQ030870">
    <property type="protein sequence ID" value="KJZ68531.1"/>
    <property type="molecule type" value="Genomic_DNA"/>
</dbReference>
<dbReference type="SUPFAM" id="SSF47336">
    <property type="entry name" value="ACP-like"/>
    <property type="match status" value="1"/>
</dbReference>
<dbReference type="Gene3D" id="3.30.559.10">
    <property type="entry name" value="Chloramphenicol acetyltransferase-like domain"/>
    <property type="match status" value="1"/>
</dbReference>
<dbReference type="SUPFAM" id="SSF56801">
    <property type="entry name" value="Acetyl-CoA synthetase-like"/>
    <property type="match status" value="1"/>
</dbReference>
<dbReference type="OrthoDB" id="4926266at2759"/>
<dbReference type="InterPro" id="IPR023213">
    <property type="entry name" value="CAT-like_dom_sf"/>
</dbReference>
<gene>
    <name evidence="7" type="ORF">HIM_12079</name>
</gene>
<accession>A0A0F7ZF51</accession>
<dbReference type="FunFam" id="1.10.1200.10:FF:000005">
    <property type="entry name" value="Nonribosomal peptide synthetase 1"/>
    <property type="match status" value="1"/>
</dbReference>
<dbReference type="GO" id="GO:0043041">
    <property type="term" value="P:amino acid activation for nonribosomal peptide biosynthetic process"/>
    <property type="evidence" value="ECO:0007669"/>
    <property type="project" value="TreeGrafter"/>
</dbReference>
<evidence type="ECO:0000256" key="4">
    <source>
        <dbReference type="ARBA" id="ARBA00029454"/>
    </source>
</evidence>
<feature type="compositionally biased region" description="Basic and acidic residues" evidence="5">
    <location>
        <begin position="724"/>
        <end position="742"/>
    </location>
</feature>
<dbReference type="Gene3D" id="3.30.559.30">
    <property type="entry name" value="Nonribosomal peptide synthetase, condensation domain"/>
    <property type="match status" value="1"/>
</dbReference>
<evidence type="ECO:0000313" key="8">
    <source>
        <dbReference type="Proteomes" id="UP000054481"/>
    </source>
</evidence>
<evidence type="ECO:0000256" key="3">
    <source>
        <dbReference type="ARBA" id="ARBA00022598"/>
    </source>
</evidence>
<evidence type="ECO:0000313" key="7">
    <source>
        <dbReference type="EMBL" id="KJZ68531.1"/>
    </source>
</evidence>
<proteinExistence type="inferred from homology"/>
<dbReference type="PANTHER" id="PTHR45527">
    <property type="entry name" value="NONRIBOSOMAL PEPTIDE SYNTHETASE"/>
    <property type="match status" value="1"/>
</dbReference>
<protein>
    <recommendedName>
        <fullName evidence="6">Carrier domain-containing protein</fullName>
    </recommendedName>
</protein>
<name>A0A0F7ZF51_9HYPO</name>
<dbReference type="GO" id="GO:0005737">
    <property type="term" value="C:cytoplasm"/>
    <property type="evidence" value="ECO:0007669"/>
    <property type="project" value="TreeGrafter"/>
</dbReference>
<dbReference type="Pfam" id="PF00668">
    <property type="entry name" value="Condensation"/>
    <property type="match status" value="1"/>
</dbReference>
<keyword evidence="1" id="KW-0596">Phosphopantetheine</keyword>